<dbReference type="GO" id="GO:0070449">
    <property type="term" value="C:elongin complex"/>
    <property type="evidence" value="ECO:0007669"/>
    <property type="project" value="InterPro"/>
</dbReference>
<comment type="subunit">
    <text evidence="20">Heterotrimer of an A (ELOA, ELOA2 or ELOA3P), ELOB and ELOC subunit. The elongin BC complex interacts with EPOP; leading to recruit the elongin BC complex to Polycomb group (PcG) target genes, thereby restricting excessive activity of the PRC2/EED-EZH2 complex. Component of multiple cullin-RING E3 ubiquitin-protein ligase complexes composed of Elongin BC (ELOB and ELOC), a cullin (either CUL2 or CUL5), a catalytic subunit (either RBX1 or RNF7/RBX2), as well as a substrate adapter protein that can be either ASB2, ASB9, ASB11, KLHDC2, KLHDC3, KLHDC10, APPBP2, FEM1A, FEM1B, FEM1C, LRR1, PCMTD1, SOCS1, SOCS2, SOCS5, SPSB1, SPSB3, ELOA, VHL, WSB1 or RAB40C. As part of the Elongin BC E3 ubiquitin ligase complex; interacts with NRBP1. May also interact with DCUN1D1, DCUN1D2, DCUN1D3 and DCUN1D5. May form oligomers as a KLHDC2/KLHDC3-ELOB-ELOC complex; this interaction is autoinhibitory for the E3 ligase complex as the substrate-binding site of KLHDC2/KLHDC3 is blocked in the oligomer.</text>
</comment>
<comment type="function">
    <text evidence="13">SIII, also known as elongin, is a general transcription elongation factor that increases the RNA polymerase II transcription elongation past template-encoded arresting sites. Subunit A is transcriptionally active and its transcription activity is strongly enhanced by binding to the dimeric complex of the SIII regulatory subunits B and C (elongin BC complex). In embryonic stem cells, the elongin BC complex is recruited by EPOP to Polycomb group (PcG) target genes in order generate genomic region that display both active and repressive chromatin properties, an important feature of pluripotent stem cells.</text>
</comment>
<dbReference type="AlphaFoldDB" id="A0A5C6NUV1"/>
<dbReference type="InterPro" id="IPR000626">
    <property type="entry name" value="Ubiquitin-like_dom"/>
</dbReference>
<dbReference type="Pfam" id="PF00240">
    <property type="entry name" value="ubiquitin"/>
    <property type="match status" value="1"/>
</dbReference>
<dbReference type="SMART" id="SM00213">
    <property type="entry name" value="UBQ"/>
    <property type="match status" value="1"/>
</dbReference>
<dbReference type="SUPFAM" id="SSF53098">
    <property type="entry name" value="Ribonuclease H-like"/>
    <property type="match status" value="1"/>
</dbReference>
<evidence type="ECO:0000256" key="7">
    <source>
        <dbReference type="ARBA" id="ARBA00022833"/>
    </source>
</evidence>
<evidence type="ECO:0000259" key="25">
    <source>
        <dbReference type="PROSITE" id="PS50994"/>
    </source>
</evidence>
<keyword evidence="3" id="KW-0597">Phosphoprotein</keyword>
<keyword evidence="7" id="KW-0862">Zinc</keyword>
<evidence type="ECO:0000256" key="19">
    <source>
        <dbReference type="ARBA" id="ARBA00083653"/>
    </source>
</evidence>
<dbReference type="InterPro" id="IPR039049">
    <property type="entry name" value="ELOB"/>
</dbReference>
<dbReference type="InterPro" id="IPR036397">
    <property type="entry name" value="RNaseH_sf"/>
</dbReference>
<name>A0A5C6NUV1_9TELE</name>
<organism evidence="26 27">
    <name type="scientific">Takifugu flavidus</name>
    <name type="common">sansaifugu</name>
    <dbReference type="NCBI Taxonomy" id="433684"/>
    <lineage>
        <taxon>Eukaryota</taxon>
        <taxon>Metazoa</taxon>
        <taxon>Chordata</taxon>
        <taxon>Craniata</taxon>
        <taxon>Vertebrata</taxon>
        <taxon>Euteleostomi</taxon>
        <taxon>Actinopterygii</taxon>
        <taxon>Neopterygii</taxon>
        <taxon>Teleostei</taxon>
        <taxon>Neoteleostei</taxon>
        <taxon>Acanthomorphata</taxon>
        <taxon>Eupercaria</taxon>
        <taxon>Tetraodontiformes</taxon>
        <taxon>Tetradontoidea</taxon>
        <taxon>Tetraodontidae</taxon>
        <taxon>Takifugu</taxon>
    </lineage>
</organism>
<comment type="caution">
    <text evidence="26">The sequence shown here is derived from an EMBL/GenBank/DDBJ whole genome shotgun (WGS) entry which is preliminary data.</text>
</comment>
<evidence type="ECO:0000256" key="3">
    <source>
        <dbReference type="ARBA" id="ARBA00022553"/>
    </source>
</evidence>
<dbReference type="InterPro" id="IPR029071">
    <property type="entry name" value="Ubiquitin-like_domsf"/>
</dbReference>
<feature type="region of interest" description="Disordered" evidence="22">
    <location>
        <begin position="77"/>
        <end position="148"/>
    </location>
</feature>
<dbReference type="SMART" id="SM00692">
    <property type="entry name" value="DM3"/>
    <property type="match status" value="1"/>
</dbReference>
<evidence type="ECO:0000256" key="18">
    <source>
        <dbReference type="ARBA" id="ARBA00081013"/>
    </source>
</evidence>
<comment type="pathway">
    <text evidence="2">Protein modification; protein ubiquitination.</text>
</comment>
<evidence type="ECO:0000313" key="26">
    <source>
        <dbReference type="EMBL" id="TWW70331.1"/>
    </source>
</evidence>
<dbReference type="GO" id="GO:0030891">
    <property type="term" value="C:VCB complex"/>
    <property type="evidence" value="ECO:0007669"/>
    <property type="project" value="InterPro"/>
</dbReference>
<dbReference type="GO" id="GO:0003677">
    <property type="term" value="F:DNA binding"/>
    <property type="evidence" value="ECO:0007669"/>
    <property type="project" value="UniProtKB-UniRule"/>
</dbReference>
<keyword evidence="6" id="KW-0833">Ubl conjugation pathway</keyword>
<evidence type="ECO:0000256" key="6">
    <source>
        <dbReference type="ARBA" id="ARBA00022786"/>
    </source>
</evidence>
<evidence type="ECO:0000256" key="12">
    <source>
        <dbReference type="ARBA" id="ARBA00023242"/>
    </source>
</evidence>
<dbReference type="SUPFAM" id="SSF54236">
    <property type="entry name" value="Ubiquitin-like"/>
    <property type="match status" value="1"/>
</dbReference>
<feature type="domain" description="Ubiquitin-like" evidence="23">
    <location>
        <begin position="366"/>
        <end position="431"/>
    </location>
</feature>
<dbReference type="CDD" id="cd01788">
    <property type="entry name" value="Ubl_ElonginB"/>
    <property type="match status" value="1"/>
</dbReference>
<keyword evidence="11" id="KW-0804">Transcription</keyword>
<dbReference type="GO" id="GO:0015074">
    <property type="term" value="P:DNA integration"/>
    <property type="evidence" value="ECO:0007669"/>
    <property type="project" value="InterPro"/>
</dbReference>
<feature type="region of interest" description="Disordered" evidence="22">
    <location>
        <begin position="455"/>
        <end position="484"/>
    </location>
</feature>
<dbReference type="Pfam" id="PF05485">
    <property type="entry name" value="THAP"/>
    <property type="match status" value="1"/>
</dbReference>
<protein>
    <recommendedName>
        <fullName evidence="15">Elongin-B</fullName>
    </recommendedName>
    <alternativeName>
        <fullName evidence="18">Elongin 18 kDa subunit</fullName>
    </alternativeName>
    <alternativeName>
        <fullName evidence="16">RNA polymerase II transcription factor SIII subunit B</fullName>
    </alternativeName>
    <alternativeName>
        <fullName evidence="19">SIII p18</fullName>
    </alternativeName>
    <alternativeName>
        <fullName evidence="17">Transcription elongation factor B polypeptide 2</fullName>
    </alternativeName>
</protein>
<evidence type="ECO:0000256" key="22">
    <source>
        <dbReference type="SAM" id="MobiDB-lite"/>
    </source>
</evidence>
<evidence type="ECO:0000256" key="21">
    <source>
        <dbReference type="PROSITE-ProRule" id="PRU00309"/>
    </source>
</evidence>
<evidence type="ECO:0000256" key="15">
    <source>
        <dbReference type="ARBA" id="ARBA00074516"/>
    </source>
</evidence>
<dbReference type="PROSITE" id="PS50950">
    <property type="entry name" value="ZF_THAP"/>
    <property type="match status" value="1"/>
</dbReference>
<evidence type="ECO:0000259" key="23">
    <source>
        <dbReference type="PROSITE" id="PS50053"/>
    </source>
</evidence>
<dbReference type="PROSITE" id="PS50994">
    <property type="entry name" value="INTEGRASE"/>
    <property type="match status" value="1"/>
</dbReference>
<feature type="domain" description="THAP-type" evidence="24">
    <location>
        <begin position="1"/>
        <end position="79"/>
    </location>
</feature>
<feature type="compositionally biased region" description="Polar residues" evidence="22">
    <location>
        <begin position="473"/>
        <end position="484"/>
    </location>
</feature>
<dbReference type="PANTHER" id="PTHR13248:SF4">
    <property type="entry name" value="ELONGIN B"/>
    <property type="match status" value="1"/>
</dbReference>
<dbReference type="InterPro" id="IPR006612">
    <property type="entry name" value="THAP_Znf"/>
</dbReference>
<evidence type="ECO:0000256" key="14">
    <source>
        <dbReference type="ARBA" id="ARBA00060803"/>
    </source>
</evidence>
<accession>A0A5C6NUV1</accession>
<evidence type="ECO:0000256" key="1">
    <source>
        <dbReference type="ARBA" id="ARBA00004123"/>
    </source>
</evidence>
<evidence type="ECO:0000256" key="16">
    <source>
        <dbReference type="ARBA" id="ARBA00076690"/>
    </source>
</evidence>
<keyword evidence="10 21" id="KW-0238">DNA-binding</keyword>
<dbReference type="GO" id="GO:0008270">
    <property type="term" value="F:zinc ion binding"/>
    <property type="evidence" value="ECO:0007669"/>
    <property type="project" value="UniProtKB-KW"/>
</dbReference>
<dbReference type="InterPro" id="IPR001584">
    <property type="entry name" value="Integrase_cat-core"/>
</dbReference>
<comment type="similarity">
    <text evidence="14">Belongs to the Elongin B family.</text>
</comment>
<keyword evidence="4" id="KW-0479">Metal-binding</keyword>
<feature type="compositionally biased region" description="Polar residues" evidence="22">
    <location>
        <begin position="126"/>
        <end position="139"/>
    </location>
</feature>
<dbReference type="SUPFAM" id="SSF57716">
    <property type="entry name" value="Glucocorticoid receptor-like (DNA-binding domain)"/>
    <property type="match status" value="1"/>
</dbReference>
<dbReference type="Gene3D" id="3.10.20.90">
    <property type="entry name" value="Phosphatidylinositol 3-kinase Catalytic Subunit, Chain A, domain 1"/>
    <property type="match status" value="1"/>
</dbReference>
<dbReference type="PANTHER" id="PTHR13248">
    <property type="entry name" value="TRANSCRIPTION ELONGATION FACTOR B POLYPEPTIDE 2"/>
    <property type="match status" value="1"/>
</dbReference>
<evidence type="ECO:0000256" key="20">
    <source>
        <dbReference type="ARBA" id="ARBA00093515"/>
    </source>
</evidence>
<dbReference type="SMART" id="SM00980">
    <property type="entry name" value="THAP"/>
    <property type="match status" value="1"/>
</dbReference>
<dbReference type="EMBL" id="RHFK02000010">
    <property type="protein sequence ID" value="TWW70331.1"/>
    <property type="molecule type" value="Genomic_DNA"/>
</dbReference>
<evidence type="ECO:0000259" key="24">
    <source>
        <dbReference type="PROSITE" id="PS50950"/>
    </source>
</evidence>
<evidence type="ECO:0000256" key="5">
    <source>
        <dbReference type="ARBA" id="ARBA00022771"/>
    </source>
</evidence>
<evidence type="ECO:0000256" key="11">
    <source>
        <dbReference type="ARBA" id="ARBA00023163"/>
    </source>
</evidence>
<evidence type="ECO:0000256" key="10">
    <source>
        <dbReference type="ARBA" id="ARBA00023125"/>
    </source>
</evidence>
<dbReference type="Gene3D" id="3.30.420.10">
    <property type="entry name" value="Ribonuclease H-like superfamily/Ribonuclease H"/>
    <property type="match status" value="1"/>
</dbReference>
<gene>
    <name evidence="26" type="ORF">D4764_18G0011370</name>
</gene>
<proteinExistence type="inferred from homology"/>
<evidence type="ECO:0000256" key="17">
    <source>
        <dbReference type="ARBA" id="ARBA00080438"/>
    </source>
</evidence>
<keyword evidence="9" id="KW-0805">Transcription regulation</keyword>
<evidence type="ECO:0000256" key="8">
    <source>
        <dbReference type="ARBA" id="ARBA00022990"/>
    </source>
</evidence>
<dbReference type="Proteomes" id="UP000324091">
    <property type="component" value="Chromosome 18"/>
</dbReference>
<dbReference type="PROSITE" id="PS50053">
    <property type="entry name" value="UBIQUITIN_2"/>
    <property type="match status" value="1"/>
</dbReference>
<dbReference type="FunFam" id="3.10.20.90:FF:000108">
    <property type="entry name" value="Elongin-B"/>
    <property type="match status" value="1"/>
</dbReference>
<evidence type="ECO:0000256" key="4">
    <source>
        <dbReference type="ARBA" id="ARBA00022723"/>
    </source>
</evidence>
<evidence type="ECO:0000256" key="2">
    <source>
        <dbReference type="ARBA" id="ARBA00004906"/>
    </source>
</evidence>
<keyword evidence="8" id="KW-0007">Acetylation</keyword>
<dbReference type="InterPro" id="IPR012337">
    <property type="entry name" value="RNaseH-like_sf"/>
</dbReference>
<keyword evidence="27" id="KW-1185">Reference proteome</keyword>
<sequence length="484" mass="54509">MGRYTCAYNCEHASDSDVKFFKFPLYNPRKLKKWLTNMKLKDWTPSRFSVLCIDHFEEQYIDKTGKSVKLREDAVPTVFSSTPGDPQKRNTKASINPRNKKAKAPGLKASLSGPAQPSVIPAAAAKQNTPNQEAPQTSDAAGDPKKPEKWRIITDAGLMKISSFPYFFHGDYCVSQDVQWAPDKDESTECEDPEKLIEVTAPWQWLGLDVRGPLPQTLNGHRYVLSVTDYFSKWVEAVPVESCLPPCVAKHVADVIAHFGFPLRILSRLPHDIIQKINKELKEELKITIALVVHHQQTGSADLITQQLIDRMVNDLIEEHVADWDIYLPAKVFALCFKEHPKTMKRPFSLLCCAGLEPVRGPRGLDDVFLMIRRHKTTIFTDAKESTTVYELKRIVEGILKRPPEDQRLYKDDLLLSDGQTLGNCGFTNQTARPQAPATVGLAFRLGDDTFEQLRVEPFSTPPELPDVMKPQDSGSTANEQVVQ</sequence>
<evidence type="ECO:0000313" key="27">
    <source>
        <dbReference type="Proteomes" id="UP000324091"/>
    </source>
</evidence>
<dbReference type="GO" id="GO:0006368">
    <property type="term" value="P:transcription elongation by RNA polymerase II"/>
    <property type="evidence" value="ECO:0007669"/>
    <property type="project" value="InterPro"/>
</dbReference>
<keyword evidence="12" id="KW-0539">Nucleus</keyword>
<evidence type="ECO:0000256" key="9">
    <source>
        <dbReference type="ARBA" id="ARBA00023015"/>
    </source>
</evidence>
<reference evidence="26 27" key="1">
    <citation type="submission" date="2019-04" db="EMBL/GenBank/DDBJ databases">
        <title>Chromosome genome assembly for Takifugu flavidus.</title>
        <authorList>
            <person name="Xiao S."/>
        </authorList>
    </citation>
    <scope>NUCLEOTIDE SEQUENCE [LARGE SCALE GENOMIC DNA]</scope>
    <source>
        <strain evidence="26">HTHZ2018</strain>
        <tissue evidence="26">Muscle</tissue>
    </source>
</reference>
<keyword evidence="5 21" id="KW-0863">Zinc-finger</keyword>
<feature type="domain" description="Integrase catalytic" evidence="25">
    <location>
        <begin position="198"/>
        <end position="355"/>
    </location>
</feature>
<evidence type="ECO:0000256" key="13">
    <source>
        <dbReference type="ARBA" id="ARBA00054216"/>
    </source>
</evidence>
<comment type="subcellular location">
    <subcellularLocation>
        <location evidence="1">Nucleus</location>
    </subcellularLocation>
</comment>